<dbReference type="AlphaFoldDB" id="A0A224QT38"/>
<feature type="compositionally biased region" description="Basic and acidic residues" evidence="1">
    <location>
        <begin position="1"/>
        <end position="17"/>
    </location>
</feature>
<feature type="region of interest" description="Disordered" evidence="1">
    <location>
        <begin position="1"/>
        <end position="34"/>
    </location>
</feature>
<evidence type="ECO:0000313" key="2">
    <source>
        <dbReference type="EMBL" id="FAA01217.1"/>
    </source>
</evidence>
<dbReference type="EMBL" id="BR001404">
    <property type="protein sequence ID" value="FAA01217.1"/>
    <property type="molecule type" value="Genomic_DNA"/>
</dbReference>
<feature type="compositionally biased region" description="Polar residues" evidence="1">
    <location>
        <begin position="18"/>
        <end position="31"/>
    </location>
</feature>
<accession>A0A224QT38</accession>
<dbReference type="PANTHER" id="PTHR48434">
    <property type="entry name" value="(RAPE) HYPOTHETICAL PROTEIN"/>
    <property type="match status" value="1"/>
</dbReference>
<feature type="region of interest" description="Disordered" evidence="1">
    <location>
        <begin position="356"/>
        <end position="375"/>
    </location>
</feature>
<dbReference type="PANTHER" id="PTHR48434:SF1">
    <property type="entry name" value="(RAPE) HYPOTHETICAL PROTEIN"/>
    <property type="match status" value="1"/>
</dbReference>
<name>A0A224QT38_SORBI</name>
<proteinExistence type="predicted"/>
<gene>
    <name evidence="2" type="primary">ORF2</name>
</gene>
<organism evidence="2">
    <name type="scientific">Sorghum bicolor</name>
    <name type="common">Sorghum</name>
    <name type="synonym">Sorghum vulgare</name>
    <dbReference type="NCBI Taxonomy" id="4558"/>
    <lineage>
        <taxon>Eukaryota</taxon>
        <taxon>Viridiplantae</taxon>
        <taxon>Streptophyta</taxon>
        <taxon>Embryophyta</taxon>
        <taxon>Tracheophyta</taxon>
        <taxon>Spermatophyta</taxon>
        <taxon>Magnoliopsida</taxon>
        <taxon>Liliopsida</taxon>
        <taxon>Poales</taxon>
        <taxon>Poaceae</taxon>
        <taxon>PACMAD clade</taxon>
        <taxon>Panicoideae</taxon>
        <taxon>Andropogonodae</taxon>
        <taxon>Andropogoneae</taxon>
        <taxon>Sorghinae</taxon>
        <taxon>Sorghum</taxon>
    </lineage>
</organism>
<protein>
    <submittedName>
        <fullName evidence="2">Uncharacterized protein</fullName>
    </submittedName>
</protein>
<sequence>MALKRELSFKGRSDESSPSKQTYQGKISKSPMTPGKYGNASQYIQNSEEIILPLEFNDSDLDLQNILGKYFPKDSYFIPEYPGKDQNYYETILCETQSAQIFHNKNGGELGFTKLLIQKVIHLEEWDRSSNPYVAKTIYSATCLNKKYNYWDYQKAWERVLLVQNYQMKHSWFIRFKEGCGEIPLWFFNNCWPKAGAIPEILPEDIIRMITQESEKNLKDYPFILMQFCVETSLPWIIKWEFDIQKTQFPATLRRKYYARWWDKFNIQAIINKRRYEASSKKSNMAKLKEDITKELLLKQPNLSQADLKLLVYERMFKMLDDTPHPLQIKSPKPEDEEDQVQCSQAVPGFVYYSPMKQEEEGSQGGISDYSPMSK</sequence>
<reference evidence="2" key="1">
    <citation type="journal article" date="2017" name="PLoS Pathog.">
        <title>Genomic fossils reveal adaptation of non-autonomous pararetroviruses driven by concerted evolution of noncoding regulatory sequences.</title>
        <authorList>
            <person name="Chen S."/>
            <person name="Zheng H."/>
            <person name="Kishima Y."/>
        </authorList>
    </citation>
    <scope>NUCLEOTIDE SEQUENCE</scope>
</reference>
<evidence type="ECO:0000256" key="1">
    <source>
        <dbReference type="SAM" id="MobiDB-lite"/>
    </source>
</evidence>